<dbReference type="InterPro" id="IPR027417">
    <property type="entry name" value="P-loop_NTPase"/>
</dbReference>
<comment type="caution">
    <text evidence="7">Lacks conserved residue(s) required for the propagation of feature annotation.</text>
</comment>
<keyword evidence="5 7" id="KW-0067">ATP-binding</keyword>
<reference evidence="8 9" key="1">
    <citation type="submission" date="2019-10" db="EMBL/GenBank/DDBJ databases">
        <title>Whole-genome sequence of the extremophile Heliorestis acidaminivorans DSM 24790.</title>
        <authorList>
            <person name="Kyndt J.A."/>
            <person name="Meyer T.E."/>
        </authorList>
    </citation>
    <scope>NUCLEOTIDE SEQUENCE [LARGE SCALE GENOMIC DNA]</scope>
    <source>
        <strain evidence="8 9">DSM 24790</strain>
    </source>
</reference>
<evidence type="ECO:0000313" key="9">
    <source>
        <dbReference type="Proteomes" id="UP000468766"/>
    </source>
</evidence>
<evidence type="ECO:0000256" key="5">
    <source>
        <dbReference type="ARBA" id="ARBA00022840"/>
    </source>
</evidence>
<evidence type="ECO:0000256" key="7">
    <source>
        <dbReference type="HAMAP-Rule" id="MF_00109"/>
    </source>
</evidence>
<comment type="pathway">
    <text evidence="7">Metabolic intermediate biosynthesis; chorismate biosynthesis; chorismate from D-erythrose 4-phosphate and phosphoenolpyruvate: step 5/7.</text>
</comment>
<comment type="catalytic activity">
    <reaction evidence="7">
        <text>shikimate + ATP = 3-phosphoshikimate + ADP + H(+)</text>
        <dbReference type="Rhea" id="RHEA:13121"/>
        <dbReference type="ChEBI" id="CHEBI:15378"/>
        <dbReference type="ChEBI" id="CHEBI:30616"/>
        <dbReference type="ChEBI" id="CHEBI:36208"/>
        <dbReference type="ChEBI" id="CHEBI:145989"/>
        <dbReference type="ChEBI" id="CHEBI:456216"/>
        <dbReference type="EC" id="2.7.1.71"/>
    </reaction>
</comment>
<dbReference type="GO" id="GO:0009073">
    <property type="term" value="P:aromatic amino acid family biosynthetic process"/>
    <property type="evidence" value="ECO:0007669"/>
    <property type="project" value="UniProtKB-KW"/>
</dbReference>
<evidence type="ECO:0000256" key="4">
    <source>
        <dbReference type="ARBA" id="ARBA00022777"/>
    </source>
</evidence>
<protein>
    <recommendedName>
        <fullName evidence="7">Shikimate kinase</fullName>
        <shortName evidence="7">SK</shortName>
        <ecNumber evidence="7">2.7.1.71</ecNumber>
    </recommendedName>
</protein>
<name>A0A6I0EZV7_9FIRM</name>
<keyword evidence="4 7" id="KW-0418">Kinase</keyword>
<feature type="binding site" evidence="7">
    <location>
        <position position="118"/>
    </location>
    <ligand>
        <name>ATP</name>
        <dbReference type="ChEBI" id="CHEBI:30616"/>
    </ligand>
</feature>
<dbReference type="Proteomes" id="UP000468766">
    <property type="component" value="Unassembled WGS sequence"/>
</dbReference>
<comment type="cofactor">
    <cofactor evidence="7">
        <name>Mg(2+)</name>
        <dbReference type="ChEBI" id="CHEBI:18420"/>
    </cofactor>
    <text evidence="7">Binds 1 Mg(2+) ion per subunit.</text>
</comment>
<keyword evidence="9" id="KW-1185">Reference proteome</keyword>
<comment type="subcellular location">
    <subcellularLocation>
        <location evidence="7">Cytoplasm</location>
    </subcellularLocation>
</comment>
<gene>
    <name evidence="7" type="primary">aroK</name>
    <name evidence="8" type="ORF">F9B85_13125</name>
</gene>
<comment type="caution">
    <text evidence="8">The sequence shown here is derived from an EMBL/GenBank/DDBJ whole genome shotgun (WGS) entry which is preliminary data.</text>
</comment>
<dbReference type="GO" id="GO:0004765">
    <property type="term" value="F:shikimate kinase activity"/>
    <property type="evidence" value="ECO:0007669"/>
    <property type="project" value="UniProtKB-UniRule"/>
</dbReference>
<dbReference type="Gene3D" id="3.40.50.300">
    <property type="entry name" value="P-loop containing nucleotide triphosphate hydrolases"/>
    <property type="match status" value="1"/>
</dbReference>
<keyword evidence="3 7" id="KW-0547">Nucleotide-binding</keyword>
<keyword evidence="2 7" id="KW-0808">Transferase</keyword>
<dbReference type="GO" id="GO:0000287">
    <property type="term" value="F:magnesium ion binding"/>
    <property type="evidence" value="ECO:0007669"/>
    <property type="project" value="UniProtKB-UniRule"/>
</dbReference>
<dbReference type="GO" id="GO:0005524">
    <property type="term" value="F:ATP binding"/>
    <property type="evidence" value="ECO:0007669"/>
    <property type="project" value="UniProtKB-UniRule"/>
</dbReference>
<dbReference type="PANTHER" id="PTHR21087:SF16">
    <property type="entry name" value="SHIKIMATE KINASE 1, CHLOROPLASTIC"/>
    <property type="match status" value="1"/>
</dbReference>
<feature type="binding site" evidence="7">
    <location>
        <position position="80"/>
    </location>
    <ligand>
        <name>substrate</name>
    </ligand>
</feature>
<dbReference type="EC" id="2.7.1.71" evidence="7"/>
<evidence type="ECO:0000313" key="8">
    <source>
        <dbReference type="EMBL" id="KAB2951304.1"/>
    </source>
</evidence>
<keyword evidence="7" id="KW-0460">Magnesium</keyword>
<dbReference type="NCBIfam" id="NF010553">
    <property type="entry name" value="PRK13947.1"/>
    <property type="match status" value="1"/>
</dbReference>
<feature type="binding site" evidence="7">
    <location>
        <position position="16"/>
    </location>
    <ligand>
        <name>Mg(2+)</name>
        <dbReference type="ChEBI" id="CHEBI:18420"/>
    </ligand>
</feature>
<feature type="binding site" evidence="7">
    <location>
        <begin position="12"/>
        <end position="17"/>
    </location>
    <ligand>
        <name>ATP</name>
        <dbReference type="ChEBI" id="CHEBI:30616"/>
    </ligand>
</feature>
<comment type="function">
    <text evidence="7">Catalyzes the specific phosphorylation of the 3-hydroxyl group of shikimic acid using ATP as a cosubstrate.</text>
</comment>
<dbReference type="HAMAP" id="MF_00109">
    <property type="entry name" value="Shikimate_kinase"/>
    <property type="match status" value="1"/>
</dbReference>
<dbReference type="EMBL" id="WBXO01000013">
    <property type="protein sequence ID" value="KAB2951304.1"/>
    <property type="molecule type" value="Genomic_DNA"/>
</dbReference>
<keyword evidence="6 7" id="KW-0057">Aromatic amino acid biosynthesis</keyword>
<evidence type="ECO:0000256" key="3">
    <source>
        <dbReference type="ARBA" id="ARBA00022741"/>
    </source>
</evidence>
<comment type="subunit">
    <text evidence="7">Monomer.</text>
</comment>
<sequence length="220" mass="25507">MKKNIVLIGFMGTGKSTVGKILAHKIAYEFIDTDREIERVTGLTITQIFDNHGEQRFRSEETVMARKVSEKTKKVISTGGGIVLRQENVTALRSTGIIIELSARPEIIWQRISRRTHRPLIRKEMDAQVIAEMMAQREPYYQCADYRIDTSEKTLVQVVEEIAQILHQREQEEGESWLAEMNSLPKRLEKEESRRNHRSLILHHLSQRRNCRRKGSIGEA</sequence>
<evidence type="ECO:0000256" key="2">
    <source>
        <dbReference type="ARBA" id="ARBA00022679"/>
    </source>
</evidence>
<dbReference type="PANTHER" id="PTHR21087">
    <property type="entry name" value="SHIKIMATE KINASE"/>
    <property type="match status" value="1"/>
</dbReference>
<dbReference type="CDD" id="cd00464">
    <property type="entry name" value="SK"/>
    <property type="match status" value="1"/>
</dbReference>
<proteinExistence type="inferred from homology"/>
<keyword evidence="7" id="KW-0963">Cytoplasm</keyword>
<dbReference type="AlphaFoldDB" id="A0A6I0EZV7"/>
<evidence type="ECO:0000256" key="1">
    <source>
        <dbReference type="ARBA" id="ARBA00022605"/>
    </source>
</evidence>
<evidence type="ECO:0000256" key="6">
    <source>
        <dbReference type="ARBA" id="ARBA00023141"/>
    </source>
</evidence>
<dbReference type="GO" id="GO:0008652">
    <property type="term" value="P:amino acid biosynthetic process"/>
    <property type="evidence" value="ECO:0007669"/>
    <property type="project" value="UniProtKB-KW"/>
</dbReference>
<dbReference type="Pfam" id="PF01202">
    <property type="entry name" value="SKI"/>
    <property type="match status" value="1"/>
</dbReference>
<feature type="binding site" evidence="7">
    <location>
        <position position="58"/>
    </location>
    <ligand>
        <name>substrate</name>
    </ligand>
</feature>
<dbReference type="PRINTS" id="PR01100">
    <property type="entry name" value="SHIKIMTKNASE"/>
</dbReference>
<dbReference type="InterPro" id="IPR000623">
    <property type="entry name" value="Shikimate_kinase/TSH1"/>
</dbReference>
<accession>A0A6I0EZV7</accession>
<feature type="binding site" evidence="7">
    <location>
        <position position="137"/>
    </location>
    <ligand>
        <name>substrate</name>
    </ligand>
</feature>
<dbReference type="GO" id="GO:0009423">
    <property type="term" value="P:chorismate biosynthetic process"/>
    <property type="evidence" value="ECO:0007669"/>
    <property type="project" value="UniProtKB-UniRule"/>
</dbReference>
<dbReference type="GO" id="GO:0005829">
    <property type="term" value="C:cytosol"/>
    <property type="evidence" value="ECO:0007669"/>
    <property type="project" value="TreeGrafter"/>
</dbReference>
<keyword evidence="1 7" id="KW-0028">Amino-acid biosynthesis</keyword>
<feature type="binding site" evidence="7">
    <location>
        <position position="34"/>
    </location>
    <ligand>
        <name>substrate</name>
    </ligand>
</feature>
<comment type="similarity">
    <text evidence="7">Belongs to the shikimate kinase family.</text>
</comment>
<dbReference type="UniPathway" id="UPA00053">
    <property type="reaction ID" value="UER00088"/>
</dbReference>
<dbReference type="InterPro" id="IPR031322">
    <property type="entry name" value="Shikimate/glucono_kinase"/>
</dbReference>
<keyword evidence="7" id="KW-0479">Metal-binding</keyword>
<dbReference type="RefSeq" id="WP_151621678.1">
    <property type="nucleotide sequence ID" value="NZ_WBXO01000013.1"/>
</dbReference>
<dbReference type="OrthoDB" id="9800332at2"/>
<dbReference type="SUPFAM" id="SSF52540">
    <property type="entry name" value="P-loop containing nucleoside triphosphate hydrolases"/>
    <property type="match status" value="1"/>
</dbReference>
<organism evidence="8 9">
    <name type="scientific">Heliorestis acidaminivorans</name>
    <dbReference type="NCBI Taxonomy" id="553427"/>
    <lineage>
        <taxon>Bacteria</taxon>
        <taxon>Bacillati</taxon>
        <taxon>Bacillota</taxon>
        <taxon>Clostridia</taxon>
        <taxon>Eubacteriales</taxon>
        <taxon>Heliobacteriaceae</taxon>
        <taxon>Heliorestis</taxon>
    </lineage>
</organism>